<feature type="region of interest" description="Disordered" evidence="2">
    <location>
        <begin position="31"/>
        <end position="50"/>
    </location>
</feature>
<keyword evidence="4" id="KW-1185">Reference proteome</keyword>
<dbReference type="RefSeq" id="XP_007865699.1">
    <property type="nucleotide sequence ID" value="XM_007867508.1"/>
</dbReference>
<evidence type="ECO:0000313" key="4">
    <source>
        <dbReference type="Proteomes" id="UP000030669"/>
    </source>
</evidence>
<feature type="coiled-coil region" evidence="1">
    <location>
        <begin position="89"/>
        <end position="116"/>
    </location>
</feature>
<evidence type="ECO:0000313" key="3">
    <source>
        <dbReference type="EMBL" id="EPQ55629.1"/>
    </source>
</evidence>
<protein>
    <submittedName>
        <fullName evidence="3">Uncharacterized protein</fullName>
    </submittedName>
</protein>
<dbReference type="GeneID" id="19301809"/>
<dbReference type="Proteomes" id="UP000030669">
    <property type="component" value="Unassembled WGS sequence"/>
</dbReference>
<evidence type="ECO:0000256" key="2">
    <source>
        <dbReference type="SAM" id="MobiDB-lite"/>
    </source>
</evidence>
<name>S7RRN0_GLOTA</name>
<dbReference type="EMBL" id="KB469301">
    <property type="protein sequence ID" value="EPQ55629.1"/>
    <property type="molecule type" value="Genomic_DNA"/>
</dbReference>
<dbReference type="AlphaFoldDB" id="S7RRN0"/>
<dbReference type="OrthoDB" id="10528121at2759"/>
<accession>S7RRN0</accession>
<proteinExistence type="predicted"/>
<reference evidence="3 4" key="1">
    <citation type="journal article" date="2012" name="Science">
        <title>The Paleozoic origin of enzymatic lignin decomposition reconstructed from 31 fungal genomes.</title>
        <authorList>
            <person name="Floudas D."/>
            <person name="Binder M."/>
            <person name="Riley R."/>
            <person name="Barry K."/>
            <person name="Blanchette R.A."/>
            <person name="Henrissat B."/>
            <person name="Martinez A.T."/>
            <person name="Otillar R."/>
            <person name="Spatafora J.W."/>
            <person name="Yadav J.S."/>
            <person name="Aerts A."/>
            <person name="Benoit I."/>
            <person name="Boyd A."/>
            <person name="Carlson A."/>
            <person name="Copeland A."/>
            <person name="Coutinho P.M."/>
            <person name="de Vries R.P."/>
            <person name="Ferreira P."/>
            <person name="Findley K."/>
            <person name="Foster B."/>
            <person name="Gaskell J."/>
            <person name="Glotzer D."/>
            <person name="Gorecki P."/>
            <person name="Heitman J."/>
            <person name="Hesse C."/>
            <person name="Hori C."/>
            <person name="Igarashi K."/>
            <person name="Jurgens J.A."/>
            <person name="Kallen N."/>
            <person name="Kersten P."/>
            <person name="Kohler A."/>
            <person name="Kuees U."/>
            <person name="Kumar T.K.A."/>
            <person name="Kuo A."/>
            <person name="LaButti K."/>
            <person name="Larrondo L.F."/>
            <person name="Lindquist E."/>
            <person name="Ling A."/>
            <person name="Lombard V."/>
            <person name="Lucas S."/>
            <person name="Lundell T."/>
            <person name="Martin R."/>
            <person name="McLaughlin D.J."/>
            <person name="Morgenstern I."/>
            <person name="Morin E."/>
            <person name="Murat C."/>
            <person name="Nagy L.G."/>
            <person name="Nolan M."/>
            <person name="Ohm R.A."/>
            <person name="Patyshakuliyeva A."/>
            <person name="Rokas A."/>
            <person name="Ruiz-Duenas F.J."/>
            <person name="Sabat G."/>
            <person name="Salamov A."/>
            <person name="Samejima M."/>
            <person name="Schmutz J."/>
            <person name="Slot J.C."/>
            <person name="St John F."/>
            <person name="Stenlid J."/>
            <person name="Sun H."/>
            <person name="Sun S."/>
            <person name="Syed K."/>
            <person name="Tsang A."/>
            <person name="Wiebenga A."/>
            <person name="Young D."/>
            <person name="Pisabarro A."/>
            <person name="Eastwood D.C."/>
            <person name="Martin F."/>
            <person name="Cullen D."/>
            <person name="Grigoriev I.V."/>
            <person name="Hibbett D.S."/>
        </authorList>
    </citation>
    <scope>NUCLEOTIDE SEQUENCE [LARGE SCALE GENOMIC DNA]</scope>
    <source>
        <strain evidence="3 4">ATCC 11539</strain>
    </source>
</reference>
<evidence type="ECO:0000256" key="1">
    <source>
        <dbReference type="SAM" id="Coils"/>
    </source>
</evidence>
<dbReference type="HOGENOM" id="CLU_1289020_0_0_1"/>
<feature type="region of interest" description="Disordered" evidence="2">
    <location>
        <begin position="121"/>
        <end position="155"/>
    </location>
</feature>
<dbReference type="KEGG" id="gtr:GLOTRDRAFT_128850"/>
<gene>
    <name evidence="3" type="ORF">GLOTRDRAFT_128850</name>
</gene>
<organism evidence="3 4">
    <name type="scientific">Gloeophyllum trabeum (strain ATCC 11539 / FP-39264 / Madison 617)</name>
    <name type="common">Brown rot fungus</name>
    <dbReference type="NCBI Taxonomy" id="670483"/>
    <lineage>
        <taxon>Eukaryota</taxon>
        <taxon>Fungi</taxon>
        <taxon>Dikarya</taxon>
        <taxon>Basidiomycota</taxon>
        <taxon>Agaricomycotina</taxon>
        <taxon>Agaricomycetes</taxon>
        <taxon>Gloeophyllales</taxon>
        <taxon>Gloeophyllaceae</taxon>
        <taxon>Gloeophyllum</taxon>
    </lineage>
</organism>
<sequence>MTVASPSITASSCYQSLPSCVSGLSLVPLFPSPPPPPSSPSSVSRPRRPAHLAAKLKETSPKIQANASCASVPDQAALSVLASYIVRKLPELAERARVLEREEKQLDRRIKALEGRVGTLGVPAGSPLAGGAEGGGTSRGRKRGADALDGQDAEPSVRFSQPVLVDEDIQLRSGNSDVFLCHTISLRSRRKGRIFFNAEADRIAAEGVKRRRLD</sequence>
<keyword evidence="1" id="KW-0175">Coiled coil</keyword>